<name>A0ABS1X217_9GAMM</name>
<evidence type="ECO:0000313" key="2">
    <source>
        <dbReference type="Proteomes" id="UP000661077"/>
    </source>
</evidence>
<dbReference type="RefSeq" id="WP_203169370.1">
    <property type="nucleotide sequence ID" value="NZ_JAEVLS010000005.1"/>
</dbReference>
<reference evidence="1 2" key="1">
    <citation type="journal article" date="2021" name="Int. J. Syst. Evol. Microbiol.">
        <title>Steroidobacter gossypii sp. nov., isolated from soil of cotton cropping field.</title>
        <authorList>
            <person name="Huang R."/>
            <person name="Yang S."/>
            <person name="Zhen C."/>
            <person name="Liu W."/>
        </authorList>
    </citation>
    <scope>NUCLEOTIDE SEQUENCE [LARGE SCALE GENOMIC DNA]</scope>
    <source>
        <strain evidence="1 2">S1-65</strain>
    </source>
</reference>
<comment type="caution">
    <text evidence="1">The sequence shown here is derived from an EMBL/GenBank/DDBJ whole genome shotgun (WGS) entry which is preliminary data.</text>
</comment>
<proteinExistence type="predicted"/>
<gene>
    <name evidence="1" type="ORF">JM946_21155</name>
</gene>
<keyword evidence="2" id="KW-1185">Reference proteome</keyword>
<organism evidence="1 2">
    <name type="scientific">Steroidobacter gossypii</name>
    <dbReference type="NCBI Taxonomy" id="2805490"/>
    <lineage>
        <taxon>Bacteria</taxon>
        <taxon>Pseudomonadati</taxon>
        <taxon>Pseudomonadota</taxon>
        <taxon>Gammaproteobacteria</taxon>
        <taxon>Steroidobacterales</taxon>
        <taxon>Steroidobacteraceae</taxon>
        <taxon>Steroidobacter</taxon>
    </lineage>
</organism>
<evidence type="ECO:0000313" key="1">
    <source>
        <dbReference type="EMBL" id="MBM0107253.1"/>
    </source>
</evidence>
<dbReference type="Proteomes" id="UP000661077">
    <property type="component" value="Unassembled WGS sequence"/>
</dbReference>
<dbReference type="EMBL" id="JAEVLS010000005">
    <property type="protein sequence ID" value="MBM0107253.1"/>
    <property type="molecule type" value="Genomic_DNA"/>
</dbReference>
<protein>
    <submittedName>
        <fullName evidence="1">Uncharacterized protein</fullName>
    </submittedName>
</protein>
<accession>A0ABS1X217</accession>
<sequence length="78" mass="8604">MKAAPTEAWLETPFTLQSVTPADAPTGADGVWHSYVIEQGPNQITGLRAGSRAEVTRLVDEMIERLNERRVGKIKKGR</sequence>